<organism evidence="1 2">
    <name type="scientific">Cichorium intybus</name>
    <name type="common">Chicory</name>
    <dbReference type="NCBI Taxonomy" id="13427"/>
    <lineage>
        <taxon>Eukaryota</taxon>
        <taxon>Viridiplantae</taxon>
        <taxon>Streptophyta</taxon>
        <taxon>Embryophyta</taxon>
        <taxon>Tracheophyta</taxon>
        <taxon>Spermatophyta</taxon>
        <taxon>Magnoliopsida</taxon>
        <taxon>eudicotyledons</taxon>
        <taxon>Gunneridae</taxon>
        <taxon>Pentapetalae</taxon>
        <taxon>asterids</taxon>
        <taxon>campanulids</taxon>
        <taxon>Asterales</taxon>
        <taxon>Asteraceae</taxon>
        <taxon>Cichorioideae</taxon>
        <taxon>Cichorieae</taxon>
        <taxon>Cichoriinae</taxon>
        <taxon>Cichorium</taxon>
    </lineage>
</organism>
<dbReference type="EMBL" id="CM042009">
    <property type="protein sequence ID" value="KAI3790073.1"/>
    <property type="molecule type" value="Genomic_DNA"/>
</dbReference>
<protein>
    <submittedName>
        <fullName evidence="1">Uncharacterized protein</fullName>
    </submittedName>
</protein>
<reference evidence="1 2" key="2">
    <citation type="journal article" date="2022" name="Mol. Ecol. Resour.">
        <title>The genomes of chicory, endive, great burdock and yacon provide insights into Asteraceae paleo-polyploidization history and plant inulin production.</title>
        <authorList>
            <person name="Fan W."/>
            <person name="Wang S."/>
            <person name="Wang H."/>
            <person name="Wang A."/>
            <person name="Jiang F."/>
            <person name="Liu H."/>
            <person name="Zhao H."/>
            <person name="Xu D."/>
            <person name="Zhang Y."/>
        </authorList>
    </citation>
    <scope>NUCLEOTIDE SEQUENCE [LARGE SCALE GENOMIC DNA]</scope>
    <source>
        <strain evidence="2">cv. Punajuju</strain>
        <tissue evidence="1">Leaves</tissue>
    </source>
</reference>
<keyword evidence="2" id="KW-1185">Reference proteome</keyword>
<sequence>MNLIPDFEEIRSIGNDSVLVHSGSHKSPHWFIKSSCRVLIEVGSLPKIPETKYTISSIASDLPASI</sequence>
<proteinExistence type="predicted"/>
<dbReference type="Proteomes" id="UP001055811">
    <property type="component" value="Linkage Group LG01"/>
</dbReference>
<reference evidence="2" key="1">
    <citation type="journal article" date="2022" name="Mol. Ecol. Resour.">
        <title>The genomes of chicory, endive, great burdock and yacon provide insights into Asteraceae palaeo-polyploidization history and plant inulin production.</title>
        <authorList>
            <person name="Fan W."/>
            <person name="Wang S."/>
            <person name="Wang H."/>
            <person name="Wang A."/>
            <person name="Jiang F."/>
            <person name="Liu H."/>
            <person name="Zhao H."/>
            <person name="Xu D."/>
            <person name="Zhang Y."/>
        </authorList>
    </citation>
    <scope>NUCLEOTIDE SEQUENCE [LARGE SCALE GENOMIC DNA]</scope>
    <source>
        <strain evidence="2">cv. Punajuju</strain>
    </source>
</reference>
<gene>
    <name evidence="1" type="ORF">L2E82_02886</name>
</gene>
<accession>A0ACB9H2L3</accession>
<comment type="caution">
    <text evidence="1">The sequence shown here is derived from an EMBL/GenBank/DDBJ whole genome shotgun (WGS) entry which is preliminary data.</text>
</comment>
<name>A0ACB9H2L3_CICIN</name>
<evidence type="ECO:0000313" key="1">
    <source>
        <dbReference type="EMBL" id="KAI3790073.1"/>
    </source>
</evidence>
<evidence type="ECO:0000313" key="2">
    <source>
        <dbReference type="Proteomes" id="UP001055811"/>
    </source>
</evidence>